<dbReference type="PROSITE" id="PS51450">
    <property type="entry name" value="LRR"/>
    <property type="match status" value="1"/>
</dbReference>
<accession>A0ABM3JPM4</accession>
<reference evidence="4" key="1">
    <citation type="submission" date="2025-08" db="UniProtKB">
        <authorList>
            <consortium name="RefSeq"/>
        </authorList>
    </citation>
    <scope>IDENTIFICATION</scope>
    <source>
        <tissue evidence="4">Adult</tissue>
    </source>
</reference>
<dbReference type="PANTHER" id="PTHR48051:SF1">
    <property type="entry name" value="RAS SUPPRESSOR PROTEIN 1"/>
    <property type="match status" value="1"/>
</dbReference>
<dbReference type="SUPFAM" id="SSF52047">
    <property type="entry name" value="RNI-like"/>
    <property type="match status" value="1"/>
</dbReference>
<keyword evidence="1" id="KW-0433">Leucine-rich repeat</keyword>
<dbReference type="Pfam" id="PF13855">
    <property type="entry name" value="LRR_8"/>
    <property type="match status" value="2"/>
</dbReference>
<evidence type="ECO:0000313" key="3">
    <source>
        <dbReference type="Proteomes" id="UP001652620"/>
    </source>
</evidence>
<organism evidence="3 4">
    <name type="scientific">Bactrocera dorsalis</name>
    <name type="common">Oriental fruit fly</name>
    <name type="synonym">Dacus dorsalis</name>
    <dbReference type="NCBI Taxonomy" id="27457"/>
    <lineage>
        <taxon>Eukaryota</taxon>
        <taxon>Metazoa</taxon>
        <taxon>Ecdysozoa</taxon>
        <taxon>Arthropoda</taxon>
        <taxon>Hexapoda</taxon>
        <taxon>Insecta</taxon>
        <taxon>Pterygota</taxon>
        <taxon>Neoptera</taxon>
        <taxon>Endopterygota</taxon>
        <taxon>Diptera</taxon>
        <taxon>Brachycera</taxon>
        <taxon>Muscomorpha</taxon>
        <taxon>Tephritoidea</taxon>
        <taxon>Tephritidae</taxon>
        <taxon>Bactrocera</taxon>
        <taxon>Bactrocera</taxon>
    </lineage>
</organism>
<evidence type="ECO:0000313" key="4">
    <source>
        <dbReference type="RefSeq" id="XP_049311181.1"/>
    </source>
</evidence>
<dbReference type="SMART" id="SM00364">
    <property type="entry name" value="LRR_BAC"/>
    <property type="match status" value="5"/>
</dbReference>
<sequence>MNPLNFLWSGYNAAVAAAAQKCQQQLFAERKTKNFTHQLEAKTSSECIMGNKQVRQHLETAQKTGILKISLQRLQEFPPQLKNYPNVLKTLDLSENRFERLPDELGHFTLVKHLNLSGNKLIELPDVIGELTKLEVLLVMNNYLTKIPKTLSNCNNLKTVNLTNNQIKEFPTMLCGLKHLDVLDLSRNKITIVPAEVGTLYMTELNLNQNQISTLSEEIATCPKLKVLRLEENCLQANAFTPRILKESKICNLSVDGNLFNSKQFTDLEGYEVYMERYTAVKKKMF</sequence>
<dbReference type="InterPro" id="IPR032675">
    <property type="entry name" value="LRR_dom_sf"/>
</dbReference>
<dbReference type="Gene3D" id="3.80.10.10">
    <property type="entry name" value="Ribonuclease Inhibitor"/>
    <property type="match status" value="2"/>
</dbReference>
<keyword evidence="2" id="KW-0677">Repeat</keyword>
<dbReference type="InterPro" id="IPR050216">
    <property type="entry name" value="LRR_domain-containing"/>
</dbReference>
<dbReference type="RefSeq" id="XP_049311181.1">
    <property type="nucleotide sequence ID" value="XM_049455224.1"/>
</dbReference>
<dbReference type="PRINTS" id="PR00019">
    <property type="entry name" value="LEURICHRPT"/>
</dbReference>
<name>A0ABM3JPM4_BACDO</name>
<evidence type="ECO:0000256" key="1">
    <source>
        <dbReference type="ARBA" id="ARBA00022614"/>
    </source>
</evidence>
<dbReference type="SMART" id="SM00369">
    <property type="entry name" value="LRR_TYP"/>
    <property type="match status" value="4"/>
</dbReference>
<dbReference type="InterPro" id="IPR001611">
    <property type="entry name" value="Leu-rich_rpt"/>
</dbReference>
<dbReference type="GeneID" id="105234263"/>
<evidence type="ECO:0000256" key="2">
    <source>
        <dbReference type="ARBA" id="ARBA00022737"/>
    </source>
</evidence>
<gene>
    <name evidence="4" type="primary">LOC105234263</name>
</gene>
<proteinExistence type="predicted"/>
<dbReference type="Proteomes" id="UP001652620">
    <property type="component" value="Chromosome 4"/>
</dbReference>
<dbReference type="PANTHER" id="PTHR48051">
    <property type="match status" value="1"/>
</dbReference>
<dbReference type="InterPro" id="IPR003591">
    <property type="entry name" value="Leu-rich_rpt_typical-subtyp"/>
</dbReference>
<keyword evidence="3" id="KW-1185">Reference proteome</keyword>
<protein>
    <submittedName>
        <fullName evidence="4">Leucine-rich repeat-containing protein 57</fullName>
    </submittedName>
</protein>